<proteinExistence type="predicted"/>
<comment type="caution">
    <text evidence="1">The sequence shown here is derived from an EMBL/GenBank/DDBJ whole genome shotgun (WGS) entry which is preliminary data.</text>
</comment>
<dbReference type="EMBL" id="LUCM01009638">
    <property type="protein sequence ID" value="KAA0186657.1"/>
    <property type="molecule type" value="Genomic_DNA"/>
</dbReference>
<sequence length="121" mass="13860">MQLPLICSFHRFKLPDKLQEKTVCTIEAVRTWESTCPVSVVTRRPGEQSKPNEFDLRQVGLLPVNKGDQLKLIKVYMGPRILAQNQHGEYGLVQARDVGGINSLRECPRNEVKNRRRCSIM</sequence>
<evidence type="ECO:0000313" key="2">
    <source>
        <dbReference type="Proteomes" id="UP000728185"/>
    </source>
</evidence>
<reference evidence="1" key="1">
    <citation type="submission" date="2019-05" db="EMBL/GenBank/DDBJ databases">
        <title>Annotation for the trematode Fasciolopsis buski.</title>
        <authorList>
            <person name="Choi Y.-J."/>
        </authorList>
    </citation>
    <scope>NUCLEOTIDE SEQUENCE</scope>
    <source>
        <strain evidence="1">HT</strain>
        <tissue evidence="1">Whole worm</tissue>
    </source>
</reference>
<name>A0A8E0VHT9_9TREM</name>
<organism evidence="1 2">
    <name type="scientific">Fasciolopsis buskii</name>
    <dbReference type="NCBI Taxonomy" id="27845"/>
    <lineage>
        <taxon>Eukaryota</taxon>
        <taxon>Metazoa</taxon>
        <taxon>Spiralia</taxon>
        <taxon>Lophotrochozoa</taxon>
        <taxon>Platyhelminthes</taxon>
        <taxon>Trematoda</taxon>
        <taxon>Digenea</taxon>
        <taxon>Plagiorchiida</taxon>
        <taxon>Echinostomata</taxon>
        <taxon>Echinostomatoidea</taxon>
        <taxon>Fasciolidae</taxon>
        <taxon>Fasciolopsis</taxon>
    </lineage>
</organism>
<keyword evidence="2" id="KW-1185">Reference proteome</keyword>
<dbReference type="Proteomes" id="UP000728185">
    <property type="component" value="Unassembled WGS sequence"/>
</dbReference>
<dbReference type="OrthoDB" id="10412584at2759"/>
<accession>A0A8E0VHT9</accession>
<evidence type="ECO:0000313" key="1">
    <source>
        <dbReference type="EMBL" id="KAA0186657.1"/>
    </source>
</evidence>
<dbReference type="AlphaFoldDB" id="A0A8E0VHT9"/>
<protein>
    <submittedName>
        <fullName evidence="1">Uncharacterized protein</fullName>
    </submittedName>
</protein>
<gene>
    <name evidence="1" type="ORF">FBUS_00852</name>
</gene>